<comment type="similarity">
    <text evidence="4">Belongs to the cyclic nucleotide phosphodiesterase class-III family.</text>
</comment>
<dbReference type="InterPro" id="IPR004843">
    <property type="entry name" value="Calcineurin-like_PHP"/>
</dbReference>
<evidence type="ECO:0000259" key="5">
    <source>
        <dbReference type="Pfam" id="PF00149"/>
    </source>
</evidence>
<evidence type="ECO:0000256" key="4">
    <source>
        <dbReference type="ARBA" id="ARBA00025742"/>
    </source>
</evidence>
<dbReference type="InterPro" id="IPR026575">
    <property type="entry name" value="GpdQ/CpdA-like"/>
</dbReference>
<accession>A0A3B0YPA3</accession>
<evidence type="ECO:0000256" key="2">
    <source>
        <dbReference type="ARBA" id="ARBA00022801"/>
    </source>
</evidence>
<dbReference type="InterPro" id="IPR029052">
    <property type="entry name" value="Metallo-depent_PP-like"/>
</dbReference>
<dbReference type="Gene3D" id="3.60.21.10">
    <property type="match status" value="1"/>
</dbReference>
<sequence>MPQNRTDKRPLRIAQITDTHLFDSADGTLLGLNTRDCLDQVIKLAQQDTDFDLVVASGDLAHDGSEAAYLQVREQLGQLGIPVYCLAGNHDEGRAIREHLHGNNFFCVRSELSGGWQLVFLDSTIKNNEGGHLSTAELEALSQALDKHPDLPAMVWLHHQPVPMGSRWLDTMAVDNPDDFFAVIDRHPQVRAIVWGHVHQTFEQKHNNVRLLSSPSTCLQFLPDSEDFAVDEIPPGYRWLELYPDGSLKTGVKRLADIPGHIDLSARGY</sequence>
<dbReference type="GO" id="GO:0046872">
    <property type="term" value="F:metal ion binding"/>
    <property type="evidence" value="ECO:0007669"/>
    <property type="project" value="UniProtKB-KW"/>
</dbReference>
<keyword evidence="3" id="KW-0408">Iron</keyword>
<evidence type="ECO:0000256" key="1">
    <source>
        <dbReference type="ARBA" id="ARBA00022723"/>
    </source>
</evidence>
<dbReference type="AlphaFoldDB" id="A0A3B0YPA3"/>
<dbReference type="SUPFAM" id="SSF56300">
    <property type="entry name" value="Metallo-dependent phosphatases"/>
    <property type="match status" value="1"/>
</dbReference>
<dbReference type="InterPro" id="IPR050884">
    <property type="entry name" value="CNP_phosphodiesterase-III"/>
</dbReference>
<gene>
    <name evidence="6" type="ORF">MNBD_GAMMA15-349</name>
</gene>
<dbReference type="CDD" id="cd07402">
    <property type="entry name" value="MPP_GpdQ"/>
    <property type="match status" value="1"/>
</dbReference>
<evidence type="ECO:0000256" key="3">
    <source>
        <dbReference type="ARBA" id="ARBA00023004"/>
    </source>
</evidence>
<dbReference type="PANTHER" id="PTHR42988:SF2">
    <property type="entry name" value="CYCLIC NUCLEOTIDE PHOSPHODIESTERASE CBUA0032-RELATED"/>
    <property type="match status" value="1"/>
</dbReference>
<dbReference type="PANTHER" id="PTHR42988">
    <property type="entry name" value="PHOSPHOHYDROLASE"/>
    <property type="match status" value="1"/>
</dbReference>
<protein>
    <submittedName>
        <fullName evidence="6">3',5'-cyclic-nucleotide phosphodiesterase</fullName>
        <ecNumber evidence="6">3.1.4.17</ecNumber>
    </submittedName>
</protein>
<organism evidence="6">
    <name type="scientific">hydrothermal vent metagenome</name>
    <dbReference type="NCBI Taxonomy" id="652676"/>
    <lineage>
        <taxon>unclassified sequences</taxon>
        <taxon>metagenomes</taxon>
        <taxon>ecological metagenomes</taxon>
    </lineage>
</organism>
<keyword evidence="2 6" id="KW-0378">Hydrolase</keyword>
<dbReference type="Pfam" id="PF00149">
    <property type="entry name" value="Metallophos"/>
    <property type="match status" value="1"/>
</dbReference>
<dbReference type="NCBIfam" id="NF008359">
    <property type="entry name" value="PRK11148.1"/>
    <property type="match status" value="1"/>
</dbReference>
<dbReference type="EMBL" id="UOFN01000084">
    <property type="protein sequence ID" value="VAW77923.1"/>
    <property type="molecule type" value="Genomic_DNA"/>
</dbReference>
<reference evidence="6" key="1">
    <citation type="submission" date="2018-06" db="EMBL/GenBank/DDBJ databases">
        <authorList>
            <person name="Zhirakovskaya E."/>
        </authorList>
    </citation>
    <scope>NUCLEOTIDE SEQUENCE</scope>
</reference>
<evidence type="ECO:0000313" key="6">
    <source>
        <dbReference type="EMBL" id="VAW77923.1"/>
    </source>
</evidence>
<dbReference type="EC" id="3.1.4.17" evidence="6"/>
<keyword evidence="1" id="KW-0479">Metal-binding</keyword>
<name>A0A3B0YPA3_9ZZZZ</name>
<dbReference type="GO" id="GO:0004114">
    <property type="term" value="F:3',5'-cyclic-nucleotide phosphodiesterase activity"/>
    <property type="evidence" value="ECO:0007669"/>
    <property type="project" value="UniProtKB-EC"/>
</dbReference>
<feature type="domain" description="Calcineurin-like phosphoesterase" evidence="5">
    <location>
        <begin position="11"/>
        <end position="200"/>
    </location>
</feature>
<proteinExistence type="inferred from homology"/>